<sequence length="71" mass="7860">MWLCLKHYVQVFRVSDSIPSVQWVNLIAKLARGSKDVGGSITLPTRHLGIVSLNILSMVCIGTSSFCYVSY</sequence>
<evidence type="ECO:0000313" key="2">
    <source>
        <dbReference type="EMBL" id="KHG06871.1"/>
    </source>
</evidence>
<keyword evidence="1" id="KW-0812">Transmembrane</keyword>
<organism evidence="2 3">
    <name type="scientific">Gossypium arboreum</name>
    <name type="common">Tree cotton</name>
    <name type="synonym">Gossypium nanking</name>
    <dbReference type="NCBI Taxonomy" id="29729"/>
    <lineage>
        <taxon>Eukaryota</taxon>
        <taxon>Viridiplantae</taxon>
        <taxon>Streptophyta</taxon>
        <taxon>Embryophyta</taxon>
        <taxon>Tracheophyta</taxon>
        <taxon>Spermatophyta</taxon>
        <taxon>Magnoliopsida</taxon>
        <taxon>eudicotyledons</taxon>
        <taxon>Gunneridae</taxon>
        <taxon>Pentapetalae</taxon>
        <taxon>rosids</taxon>
        <taxon>malvids</taxon>
        <taxon>Malvales</taxon>
        <taxon>Malvaceae</taxon>
        <taxon>Malvoideae</taxon>
        <taxon>Gossypium</taxon>
    </lineage>
</organism>
<protein>
    <submittedName>
        <fullName evidence="2">Coiled-coil domain-containing 17</fullName>
    </submittedName>
</protein>
<dbReference type="AlphaFoldDB" id="A0A0B0N703"/>
<feature type="transmembrane region" description="Helical" evidence="1">
    <location>
        <begin position="48"/>
        <end position="69"/>
    </location>
</feature>
<evidence type="ECO:0000313" key="3">
    <source>
        <dbReference type="Proteomes" id="UP000032142"/>
    </source>
</evidence>
<dbReference type="Proteomes" id="UP000032142">
    <property type="component" value="Unassembled WGS sequence"/>
</dbReference>
<name>A0A0B0N703_GOSAR</name>
<keyword evidence="1" id="KW-1133">Transmembrane helix</keyword>
<reference evidence="3" key="1">
    <citation type="submission" date="2014-09" db="EMBL/GenBank/DDBJ databases">
        <authorList>
            <person name="Mudge J."/>
            <person name="Ramaraj T."/>
            <person name="Lindquist I.E."/>
            <person name="Bharti A.K."/>
            <person name="Sundararajan A."/>
            <person name="Cameron C.T."/>
            <person name="Woodward J.E."/>
            <person name="May G.D."/>
            <person name="Brubaker C."/>
            <person name="Broadhvest J."/>
            <person name="Wilkins T.A."/>
        </authorList>
    </citation>
    <scope>NUCLEOTIDE SEQUENCE</scope>
    <source>
        <strain evidence="3">cv. AKA8401</strain>
    </source>
</reference>
<accession>A0A0B0N703</accession>
<keyword evidence="1" id="KW-0472">Membrane</keyword>
<keyword evidence="3" id="KW-1185">Reference proteome</keyword>
<gene>
    <name evidence="2" type="ORF">F383_33202</name>
</gene>
<dbReference type="EMBL" id="JRRC01461758">
    <property type="protein sequence ID" value="KHG06871.1"/>
    <property type="molecule type" value="Genomic_DNA"/>
</dbReference>
<comment type="caution">
    <text evidence="2">The sequence shown here is derived from an EMBL/GenBank/DDBJ whole genome shotgun (WGS) entry which is preliminary data.</text>
</comment>
<evidence type="ECO:0000256" key="1">
    <source>
        <dbReference type="SAM" id="Phobius"/>
    </source>
</evidence>
<proteinExistence type="predicted"/>